<dbReference type="PRINTS" id="PR01181">
    <property type="entry name" value="DAPDCRBXLASE"/>
</dbReference>
<comment type="catalytic activity">
    <reaction evidence="7">
        <text>meso-2,6-diaminopimelate + H(+) = L-lysine + CO2</text>
        <dbReference type="Rhea" id="RHEA:15101"/>
        <dbReference type="ChEBI" id="CHEBI:15378"/>
        <dbReference type="ChEBI" id="CHEBI:16526"/>
        <dbReference type="ChEBI" id="CHEBI:32551"/>
        <dbReference type="ChEBI" id="CHEBI:57791"/>
        <dbReference type="EC" id="4.1.1.20"/>
    </reaction>
</comment>
<dbReference type="InterPro" id="IPR000183">
    <property type="entry name" value="Orn/DAP/Arg_de-COase"/>
</dbReference>
<dbReference type="OrthoDB" id="9802241at2"/>
<feature type="non-terminal residue" evidence="10">
    <location>
        <position position="424"/>
    </location>
</feature>
<comment type="pathway">
    <text evidence="7">Amino-acid biosynthesis; L-lysine biosynthesis via DAP pathway; L-lysine from DL-2,6-diaminopimelate: step 1/1.</text>
</comment>
<dbReference type="InterPro" id="IPR022653">
    <property type="entry name" value="De-COase2_pyr-phos_BS"/>
</dbReference>
<evidence type="ECO:0000256" key="7">
    <source>
        <dbReference type="RuleBase" id="RU003738"/>
    </source>
</evidence>
<feature type="modified residue" description="N6-(pyridoxal phosphate)lysine" evidence="6">
    <location>
        <position position="63"/>
    </location>
</feature>
<evidence type="ECO:0000259" key="8">
    <source>
        <dbReference type="Pfam" id="PF00278"/>
    </source>
</evidence>
<dbReference type="NCBIfam" id="TIGR01048">
    <property type="entry name" value="lysA"/>
    <property type="match status" value="1"/>
</dbReference>
<dbReference type="PANTHER" id="PTHR43727">
    <property type="entry name" value="DIAMINOPIMELATE DECARBOXYLASE"/>
    <property type="match status" value="1"/>
</dbReference>
<organism evidence="10 11">
    <name type="scientific">Limimonas halophila</name>
    <dbReference type="NCBI Taxonomy" id="1082479"/>
    <lineage>
        <taxon>Bacteria</taxon>
        <taxon>Pseudomonadati</taxon>
        <taxon>Pseudomonadota</taxon>
        <taxon>Alphaproteobacteria</taxon>
        <taxon>Rhodospirillales</taxon>
        <taxon>Rhodovibrionaceae</taxon>
        <taxon>Limimonas</taxon>
    </lineage>
</organism>
<dbReference type="EMBL" id="FNCE01000014">
    <property type="protein sequence ID" value="SDG46928.1"/>
    <property type="molecule type" value="Genomic_DNA"/>
</dbReference>
<keyword evidence="3 6" id="KW-0663">Pyridoxal phosphate</keyword>
<dbReference type="EC" id="4.1.1.20" evidence="5 7"/>
<keyword evidence="7" id="KW-0028">Amino-acid biosynthesis</keyword>
<evidence type="ECO:0000313" key="11">
    <source>
        <dbReference type="Proteomes" id="UP000199415"/>
    </source>
</evidence>
<dbReference type="SUPFAM" id="SSF50621">
    <property type="entry name" value="Alanine racemase C-terminal domain-like"/>
    <property type="match status" value="1"/>
</dbReference>
<dbReference type="InterPro" id="IPR009006">
    <property type="entry name" value="Ala_racemase/Decarboxylase_C"/>
</dbReference>
<feature type="domain" description="Orn/DAP/Arg decarboxylase 2 N-terminal" evidence="9">
    <location>
        <begin position="44"/>
        <end position="284"/>
    </location>
</feature>
<keyword evidence="2 7" id="KW-0210">Decarboxylase</keyword>
<evidence type="ECO:0000256" key="1">
    <source>
        <dbReference type="ARBA" id="ARBA00001933"/>
    </source>
</evidence>
<evidence type="ECO:0000256" key="3">
    <source>
        <dbReference type="ARBA" id="ARBA00022898"/>
    </source>
</evidence>
<dbReference type="CDD" id="cd06828">
    <property type="entry name" value="PLPDE_III_DapDC"/>
    <property type="match status" value="1"/>
</dbReference>
<dbReference type="Pfam" id="PF02784">
    <property type="entry name" value="Orn_Arg_deC_N"/>
    <property type="match status" value="1"/>
</dbReference>
<dbReference type="FunFam" id="3.20.20.10:FF:000003">
    <property type="entry name" value="Diaminopimelate decarboxylase"/>
    <property type="match status" value="1"/>
</dbReference>
<protein>
    <recommendedName>
        <fullName evidence="5 7">Diaminopimelate decarboxylase</fullName>
        <ecNumber evidence="5 7">4.1.1.20</ecNumber>
    </recommendedName>
</protein>
<dbReference type="PROSITE" id="PS00879">
    <property type="entry name" value="ODR_DC_2_2"/>
    <property type="match status" value="1"/>
</dbReference>
<gene>
    <name evidence="10" type="ORF">SAMN05216241_11440</name>
</gene>
<dbReference type="SUPFAM" id="SSF51419">
    <property type="entry name" value="PLP-binding barrel"/>
    <property type="match status" value="1"/>
</dbReference>
<keyword evidence="7" id="KW-0457">Lysine biosynthesis</keyword>
<dbReference type="PRINTS" id="PR01179">
    <property type="entry name" value="ODADCRBXLASE"/>
</dbReference>
<evidence type="ECO:0000313" key="10">
    <source>
        <dbReference type="EMBL" id="SDG46928.1"/>
    </source>
</evidence>
<feature type="active site" description="Proton donor" evidence="6">
    <location>
        <position position="348"/>
    </location>
</feature>
<dbReference type="GO" id="GO:0008836">
    <property type="term" value="F:diaminopimelate decarboxylase activity"/>
    <property type="evidence" value="ECO:0007669"/>
    <property type="project" value="UniProtKB-UniRule"/>
</dbReference>
<keyword evidence="4 7" id="KW-0456">Lyase</keyword>
<dbReference type="HAMAP" id="MF_02120">
    <property type="entry name" value="LysA"/>
    <property type="match status" value="1"/>
</dbReference>
<dbReference type="Pfam" id="PF00278">
    <property type="entry name" value="Orn_DAP_Arg_deC"/>
    <property type="match status" value="1"/>
</dbReference>
<evidence type="ECO:0000259" key="9">
    <source>
        <dbReference type="Pfam" id="PF02784"/>
    </source>
</evidence>
<keyword evidence="11" id="KW-1185">Reference proteome</keyword>
<evidence type="ECO:0000256" key="5">
    <source>
        <dbReference type="NCBIfam" id="TIGR01048"/>
    </source>
</evidence>
<dbReference type="UniPathway" id="UPA00034">
    <property type="reaction ID" value="UER00027"/>
</dbReference>
<dbReference type="Proteomes" id="UP000199415">
    <property type="component" value="Unassembled WGS sequence"/>
</dbReference>
<dbReference type="Gene3D" id="2.40.37.10">
    <property type="entry name" value="Lyase, Ornithine Decarboxylase, Chain A, domain 1"/>
    <property type="match status" value="1"/>
</dbReference>
<accession>A0A1G7UHV7</accession>
<dbReference type="STRING" id="1082479.SAMN05216241_11440"/>
<dbReference type="InterPro" id="IPR022643">
    <property type="entry name" value="De-COase2_C"/>
</dbReference>
<dbReference type="AlphaFoldDB" id="A0A1G7UHV7"/>
<dbReference type="RefSeq" id="WP_090021842.1">
    <property type="nucleotide sequence ID" value="NZ_FNCE01000014.1"/>
</dbReference>
<sequence length="424" mass="45130">MTGFAYHEGRLHAEAVPLDTVAAQVGTPCYVYSQDAMQAAFDRFAGALESATRRKPLVCFAVKANGNLSVLRALAARGAGADVVSGGELRRALAAGISPHRIVFSGVGKTRDELAYALESGIHQINVESQPELELLGELTNEMGVRAPVGIRVNPDVDASTHHKIATGRAGDKFGIDAPDVGEVLETARRFSRLDVVALAVHIGSHIYDLSAFERAFNRLTAMYGELRAEGWPLRRLDMGGGLGIAYDDATPPPDPEAYAEVVARSVGTLDAELAFEPGRFLVANAGVLVTRVTYVKPGRARPFVVVDAGMNDLIRPALYDAHHAITPVAEPHGHAGLSPVDVVGPVCETADTFATARSLPPIAQDDLLAIRSAGAYGAVMASMYNARLPAPEVMVHGNRWAVVQRPPDHDAVMAMQPVADWLT</sequence>
<reference evidence="10 11" key="1">
    <citation type="submission" date="2016-10" db="EMBL/GenBank/DDBJ databases">
        <authorList>
            <person name="de Groot N.N."/>
        </authorList>
    </citation>
    <scope>NUCLEOTIDE SEQUENCE [LARGE SCALE GENOMIC DNA]</scope>
    <source>
        <strain evidence="10 11">DSM 25584</strain>
    </source>
</reference>
<dbReference type="InterPro" id="IPR029066">
    <property type="entry name" value="PLP-binding_barrel"/>
</dbReference>
<evidence type="ECO:0000256" key="4">
    <source>
        <dbReference type="ARBA" id="ARBA00023239"/>
    </source>
</evidence>
<proteinExistence type="inferred from homology"/>
<dbReference type="InterPro" id="IPR002986">
    <property type="entry name" value="DAP_deCOOHase_LysA"/>
</dbReference>
<dbReference type="InterPro" id="IPR022644">
    <property type="entry name" value="De-COase2_N"/>
</dbReference>
<evidence type="ECO:0000256" key="6">
    <source>
        <dbReference type="PIRSR" id="PIRSR600183-50"/>
    </source>
</evidence>
<dbReference type="Gene3D" id="3.20.20.10">
    <property type="entry name" value="Alanine racemase"/>
    <property type="match status" value="1"/>
</dbReference>
<name>A0A1G7UHV7_9PROT</name>
<dbReference type="InterPro" id="IPR022657">
    <property type="entry name" value="De-COase2_CS"/>
</dbReference>
<evidence type="ECO:0000256" key="2">
    <source>
        <dbReference type="ARBA" id="ARBA00022793"/>
    </source>
</evidence>
<dbReference type="GO" id="GO:0009089">
    <property type="term" value="P:lysine biosynthetic process via diaminopimelate"/>
    <property type="evidence" value="ECO:0007669"/>
    <property type="project" value="UniProtKB-UniRule"/>
</dbReference>
<dbReference type="PROSITE" id="PS00878">
    <property type="entry name" value="ODR_DC_2_1"/>
    <property type="match status" value="1"/>
</dbReference>
<feature type="domain" description="Orn/DAP/Arg decarboxylase 2 C-terminal" evidence="8">
    <location>
        <begin position="29"/>
        <end position="375"/>
    </location>
</feature>
<dbReference type="PANTHER" id="PTHR43727:SF2">
    <property type="entry name" value="GROUP IV DECARBOXYLASE"/>
    <property type="match status" value="1"/>
</dbReference>
<comment type="cofactor">
    <cofactor evidence="1 6 7">
        <name>pyridoxal 5'-phosphate</name>
        <dbReference type="ChEBI" id="CHEBI:597326"/>
    </cofactor>
</comment>